<gene>
    <name evidence="1" type="ORF">HNQ61_004392</name>
</gene>
<keyword evidence="2" id="KW-1185">Reference proteome</keyword>
<dbReference type="RefSeq" id="WP_170038784.1">
    <property type="nucleotide sequence ID" value="NZ_JABDTL010000002.1"/>
</dbReference>
<evidence type="ECO:0000313" key="1">
    <source>
        <dbReference type="EMBL" id="MBB6072729.1"/>
    </source>
</evidence>
<dbReference type="EMBL" id="JACHIA010000017">
    <property type="protein sequence ID" value="MBB6072729.1"/>
    <property type="molecule type" value="Genomic_DNA"/>
</dbReference>
<dbReference type="AlphaFoldDB" id="A0A841H4L5"/>
<protein>
    <submittedName>
        <fullName evidence="1">Uncharacterized protein</fullName>
    </submittedName>
</protein>
<name>A0A841H4L5_9BACT</name>
<evidence type="ECO:0000313" key="2">
    <source>
        <dbReference type="Proteomes" id="UP000582837"/>
    </source>
</evidence>
<reference evidence="1 2" key="1">
    <citation type="submission" date="2020-08" db="EMBL/GenBank/DDBJ databases">
        <title>Genomic Encyclopedia of Type Strains, Phase IV (KMG-IV): sequencing the most valuable type-strain genomes for metagenomic binning, comparative biology and taxonomic classification.</title>
        <authorList>
            <person name="Goeker M."/>
        </authorList>
    </citation>
    <scope>NUCLEOTIDE SEQUENCE [LARGE SCALE GENOMIC DNA]</scope>
    <source>
        <strain evidence="1 2">DSM 29007</strain>
    </source>
</reference>
<proteinExistence type="predicted"/>
<sequence length="89" mass="9267">MRQIKLELSNLQVESFATIAPAAGRGTVLGHAKTYVENTECCETYAPYVCASANDGCPTLVHALTYCSPECQPTEPGVCGGGPATDACL</sequence>
<accession>A0A841H4L5</accession>
<organism evidence="1 2">
    <name type="scientific">Longimicrobium terrae</name>
    <dbReference type="NCBI Taxonomy" id="1639882"/>
    <lineage>
        <taxon>Bacteria</taxon>
        <taxon>Pseudomonadati</taxon>
        <taxon>Gemmatimonadota</taxon>
        <taxon>Longimicrobiia</taxon>
        <taxon>Longimicrobiales</taxon>
        <taxon>Longimicrobiaceae</taxon>
        <taxon>Longimicrobium</taxon>
    </lineage>
</organism>
<dbReference type="Proteomes" id="UP000582837">
    <property type="component" value="Unassembled WGS sequence"/>
</dbReference>
<comment type="caution">
    <text evidence="1">The sequence shown here is derived from an EMBL/GenBank/DDBJ whole genome shotgun (WGS) entry which is preliminary data.</text>
</comment>